<feature type="domain" description="Tubulin--tyrosine ligase-like protein 12 SET-like" evidence="1">
    <location>
        <begin position="88"/>
        <end position="242"/>
    </location>
</feature>
<evidence type="ECO:0000259" key="1">
    <source>
        <dbReference type="Pfam" id="PF25556"/>
    </source>
</evidence>
<protein>
    <recommendedName>
        <fullName evidence="1">Tubulin--tyrosine ligase-like protein 12 SET-like domain-containing protein</fullName>
    </recommendedName>
</protein>
<dbReference type="PANTHER" id="PTHR46088">
    <property type="entry name" value="TUBULIN--TYROSINE LIGASE-LIKE PROTEIN 12"/>
    <property type="match status" value="1"/>
</dbReference>
<comment type="caution">
    <text evidence="2">The sequence shown here is derived from an EMBL/GenBank/DDBJ whole genome shotgun (WGS) entry which is preliminary data.</text>
</comment>
<dbReference type="Proteomes" id="UP000663852">
    <property type="component" value="Unassembled WGS sequence"/>
</dbReference>
<keyword evidence="4" id="KW-1185">Reference proteome</keyword>
<dbReference type="Pfam" id="PF03133">
    <property type="entry name" value="TTL"/>
    <property type="match status" value="1"/>
</dbReference>
<dbReference type="InterPro" id="IPR057954">
    <property type="entry name" value="SET_TTL12"/>
</dbReference>
<name>A0A814BJ91_ADIRI</name>
<gene>
    <name evidence="3" type="ORF">EDS130_LOCUS11679</name>
    <name evidence="2" type="ORF">XAT740_LOCUS9353</name>
</gene>
<dbReference type="PANTHER" id="PTHR46088:SF1">
    <property type="entry name" value="TUBULIN--TYROSINE LIGASE-LIKE PROTEIN 12"/>
    <property type="match status" value="1"/>
</dbReference>
<dbReference type="OrthoDB" id="60477at2759"/>
<evidence type="ECO:0000313" key="4">
    <source>
        <dbReference type="Proteomes" id="UP000663828"/>
    </source>
</evidence>
<reference evidence="2" key="1">
    <citation type="submission" date="2021-02" db="EMBL/GenBank/DDBJ databases">
        <authorList>
            <person name="Nowell W R."/>
        </authorList>
    </citation>
    <scope>NUCLEOTIDE SEQUENCE</scope>
</reference>
<organism evidence="2 4">
    <name type="scientific">Adineta ricciae</name>
    <name type="common">Rotifer</name>
    <dbReference type="NCBI Taxonomy" id="249248"/>
    <lineage>
        <taxon>Eukaryota</taxon>
        <taxon>Metazoa</taxon>
        <taxon>Spiralia</taxon>
        <taxon>Gnathifera</taxon>
        <taxon>Rotifera</taxon>
        <taxon>Eurotatoria</taxon>
        <taxon>Bdelloidea</taxon>
        <taxon>Adinetida</taxon>
        <taxon>Adinetidae</taxon>
        <taxon>Adineta</taxon>
    </lineage>
</organism>
<dbReference type="EMBL" id="CAJNOJ010000043">
    <property type="protein sequence ID" value="CAF0938286.1"/>
    <property type="molecule type" value="Genomic_DNA"/>
</dbReference>
<dbReference type="Proteomes" id="UP000663828">
    <property type="component" value="Unassembled WGS sequence"/>
</dbReference>
<dbReference type="Pfam" id="PF25556">
    <property type="entry name" value="SET_TTL"/>
    <property type="match status" value="1"/>
</dbReference>
<evidence type="ECO:0000313" key="3">
    <source>
        <dbReference type="EMBL" id="CAF0938286.1"/>
    </source>
</evidence>
<dbReference type="GO" id="GO:0005737">
    <property type="term" value="C:cytoplasm"/>
    <property type="evidence" value="ECO:0007669"/>
    <property type="project" value="TreeGrafter"/>
</dbReference>
<dbReference type="PROSITE" id="PS51221">
    <property type="entry name" value="TTL"/>
    <property type="match status" value="1"/>
</dbReference>
<dbReference type="InterPro" id="IPR027749">
    <property type="entry name" value="TTLL12"/>
</dbReference>
<sequence>MTDNAIDDGDSDYKQFLQTHQLQLVFNNIPKHLYRRLYEKMKNEIFDSGSYFQLCPVDDDDDELEKAYNPERRFYVSTLENVVLDPEKDENAIFLIDHAWTYRIKDARNDLHTIPKLYERMASLMNVNSDVKEDGIELILQRMWKFNQTYTLTSTQIDPHIDVEAAQEPYWYIMDEFGSSIRHSSTNANVYCASFFFEPTQTMFTLLYPISRIEQPYTEIFRNYVYDNSSSLDRNIKLLPWNRVHFRKAVLRSLTIDNCPEIFEKKRSKDVEIFEECHKNDLYDKTPVPTNNTNSDFNRVFKVYTDHDLIKQHLTDPHYQLVDSSDQADIVFIKKVIQDFRHETLRSQLINQFPFENILTNKELLALVSRRWKALYSASTTNEDPYIHSHGSPPWLPTTFILTYELPQFAVYFQYREDQQIDNTWIVKPINLTRSIDVSVSNLFDMIIRLPESGSKIACKYVSTPVLLNVPDVEGNGVKFDIRYILLVRNVHPLKLYVQKVFWLRFANKPFSLKTFDDYETHFTVMNYRVDAQLRQMDCDTFVSLYNEQHGQKSGNWSVIEKRIFQMFRELFHCATSEEPPLGISSCSSSRALYAADLILEFDNNHEIQPKLLEVNYSPDCHRACTYYPNFYNQIFNVLFRDLIDDQNVLDISV</sequence>
<accession>A0A814BJ91</accession>
<dbReference type="Gene3D" id="3.30.470.20">
    <property type="entry name" value="ATP-grasp fold, B domain"/>
    <property type="match status" value="1"/>
</dbReference>
<proteinExistence type="predicted"/>
<dbReference type="EMBL" id="CAJNOR010000480">
    <property type="protein sequence ID" value="CAF0926875.1"/>
    <property type="molecule type" value="Genomic_DNA"/>
</dbReference>
<dbReference type="InterPro" id="IPR004344">
    <property type="entry name" value="TTL/TTLL_fam"/>
</dbReference>
<dbReference type="AlphaFoldDB" id="A0A814BJ91"/>
<evidence type="ECO:0000313" key="2">
    <source>
        <dbReference type="EMBL" id="CAF0926875.1"/>
    </source>
</evidence>